<feature type="domain" description="Helix-turn-helix" evidence="1">
    <location>
        <begin position="9"/>
        <end position="57"/>
    </location>
</feature>
<evidence type="ECO:0000259" key="1">
    <source>
        <dbReference type="Pfam" id="PF12728"/>
    </source>
</evidence>
<evidence type="ECO:0000313" key="3">
    <source>
        <dbReference type="Proteomes" id="UP000199202"/>
    </source>
</evidence>
<gene>
    <name evidence="2" type="ORF">SAMN05421869_103276</name>
</gene>
<accession>A0A1G8FCF4</accession>
<organism evidence="2 3">
    <name type="scientific">Nonomuraea jiangxiensis</name>
    <dbReference type="NCBI Taxonomy" id="633440"/>
    <lineage>
        <taxon>Bacteria</taxon>
        <taxon>Bacillati</taxon>
        <taxon>Actinomycetota</taxon>
        <taxon>Actinomycetes</taxon>
        <taxon>Streptosporangiales</taxon>
        <taxon>Streptosporangiaceae</taxon>
        <taxon>Nonomuraea</taxon>
    </lineage>
</organism>
<keyword evidence="3" id="KW-1185">Reference proteome</keyword>
<dbReference type="RefSeq" id="WP_090930191.1">
    <property type="nucleotide sequence ID" value="NZ_FNDJ01000003.1"/>
</dbReference>
<dbReference type="SUPFAM" id="SSF46955">
    <property type="entry name" value="Putative DNA-binding domain"/>
    <property type="match status" value="1"/>
</dbReference>
<dbReference type="STRING" id="633440.SAMN05421869_103276"/>
<dbReference type="InterPro" id="IPR041657">
    <property type="entry name" value="HTH_17"/>
</dbReference>
<protein>
    <submittedName>
        <fullName evidence="2">Helix-turn-helix domain-containing protein</fullName>
    </submittedName>
</protein>
<proteinExistence type="predicted"/>
<sequence>MNALDRLWTVEDVSAFLGVPIATLYQWRHHRTGPRGRKIGRHLRYVPEDVMSWVQDQE</sequence>
<evidence type="ECO:0000313" key="2">
    <source>
        <dbReference type="EMBL" id="SDH79831.1"/>
    </source>
</evidence>
<dbReference type="Proteomes" id="UP000199202">
    <property type="component" value="Unassembled WGS sequence"/>
</dbReference>
<dbReference type="AlphaFoldDB" id="A0A1G8FCF4"/>
<dbReference type="EMBL" id="FNDJ01000003">
    <property type="protein sequence ID" value="SDH79831.1"/>
    <property type="molecule type" value="Genomic_DNA"/>
</dbReference>
<dbReference type="OrthoDB" id="5524782at2"/>
<dbReference type="InterPro" id="IPR009061">
    <property type="entry name" value="DNA-bd_dom_put_sf"/>
</dbReference>
<dbReference type="Pfam" id="PF12728">
    <property type="entry name" value="HTH_17"/>
    <property type="match status" value="1"/>
</dbReference>
<name>A0A1G8FCF4_9ACTN</name>
<reference evidence="2 3" key="1">
    <citation type="submission" date="2016-10" db="EMBL/GenBank/DDBJ databases">
        <authorList>
            <person name="de Groot N.N."/>
        </authorList>
    </citation>
    <scope>NUCLEOTIDE SEQUENCE [LARGE SCALE GENOMIC DNA]</scope>
    <source>
        <strain evidence="2 3">CGMCC 4.6533</strain>
    </source>
</reference>